<gene>
    <name evidence="11" type="primary">rlmD</name>
    <name evidence="15" type="ORF">SAMN05444584_1214</name>
</gene>
<organism evidence="15 16">
    <name type="scientific">Acinetobacter apis</name>
    <dbReference type="NCBI Taxonomy" id="1229165"/>
    <lineage>
        <taxon>Bacteria</taxon>
        <taxon>Pseudomonadati</taxon>
        <taxon>Pseudomonadota</taxon>
        <taxon>Gammaproteobacteria</taxon>
        <taxon>Moraxellales</taxon>
        <taxon>Moraxellaceae</taxon>
        <taxon>Acinetobacter</taxon>
    </lineage>
</organism>
<dbReference type="HAMAP" id="MF_01010">
    <property type="entry name" value="23SrRNA_methyltr_RlmD"/>
    <property type="match status" value="1"/>
</dbReference>
<evidence type="ECO:0000256" key="6">
    <source>
        <dbReference type="ARBA" id="ARBA00022723"/>
    </source>
</evidence>
<accession>A0A217EFY9</accession>
<evidence type="ECO:0000256" key="3">
    <source>
        <dbReference type="ARBA" id="ARBA00022603"/>
    </source>
</evidence>
<keyword evidence="2 11" id="KW-0698">rRNA processing</keyword>
<dbReference type="InterPro" id="IPR010280">
    <property type="entry name" value="U5_MeTrfase_fam"/>
</dbReference>
<feature type="binding site" evidence="11 12">
    <location>
        <position position="344"/>
    </location>
    <ligand>
        <name>S-adenosyl-L-methionine</name>
        <dbReference type="ChEBI" id="CHEBI:59789"/>
    </ligand>
</feature>
<dbReference type="InterPro" id="IPR001566">
    <property type="entry name" value="23S_rRNA_MeTrfase_RlmD"/>
</dbReference>
<dbReference type="Gene3D" id="2.40.50.1070">
    <property type="match status" value="1"/>
</dbReference>
<feature type="binding site" evidence="11">
    <location>
        <position position="100"/>
    </location>
    <ligand>
        <name>[4Fe-4S] cluster</name>
        <dbReference type="ChEBI" id="CHEBI:49883"/>
    </ligand>
</feature>
<keyword evidence="1 11" id="KW-0004">4Fe-4S</keyword>
<evidence type="ECO:0000256" key="8">
    <source>
        <dbReference type="ARBA" id="ARBA00023014"/>
    </source>
</evidence>
<evidence type="ECO:0000256" key="13">
    <source>
        <dbReference type="PROSITE-ProRule" id="PRU10015"/>
    </source>
</evidence>
<dbReference type="PROSITE" id="PS51687">
    <property type="entry name" value="SAM_MT_RNA_M5U"/>
    <property type="match status" value="1"/>
</dbReference>
<keyword evidence="7 11" id="KW-0408">Iron</keyword>
<dbReference type="OrthoDB" id="9804590at2"/>
<keyword evidence="6 11" id="KW-0479">Metal-binding</keyword>
<dbReference type="Pfam" id="PF05958">
    <property type="entry name" value="tRNA_U5-meth_tr"/>
    <property type="match status" value="1"/>
</dbReference>
<evidence type="ECO:0000313" key="15">
    <source>
        <dbReference type="EMBL" id="SNQ29267.1"/>
    </source>
</evidence>
<comment type="similarity">
    <text evidence="11">Belongs to the class I-like SAM-binding methyltransferase superfamily. RNA M5U methyltransferase family. RlmD subfamily.</text>
</comment>
<feature type="binding site" evidence="11 12">
    <location>
        <position position="392"/>
    </location>
    <ligand>
        <name>S-adenosyl-L-methionine</name>
        <dbReference type="ChEBI" id="CHEBI:59789"/>
    </ligand>
</feature>
<feature type="active site" description="Nucleophile" evidence="11 12">
    <location>
        <position position="418"/>
    </location>
</feature>
<dbReference type="PANTHER" id="PTHR11061:SF49">
    <property type="entry name" value="23S RRNA (URACIL(1939)-C(5))-METHYLTRANSFERASE RLMD"/>
    <property type="match status" value="1"/>
</dbReference>
<feature type="binding site" evidence="11">
    <location>
        <position position="91"/>
    </location>
    <ligand>
        <name>[4Fe-4S] cluster</name>
        <dbReference type="ChEBI" id="CHEBI:49883"/>
    </ligand>
</feature>
<evidence type="ECO:0000256" key="10">
    <source>
        <dbReference type="ARBA" id="ARBA00059995"/>
    </source>
</evidence>
<sequence length="469" mass="53125">MKPHAKTRADVNLSYTFQIEGLSHEGRGIAHYSKDQPDHPIEKQGKKVFIQYALPGETVTAQIQRQSKRFEEADMLNVVETASVSRVTPICKHFQQCGGCSLQHMHPDDQIAMKQQVLKSHFQHFSNLSLADEDWLPAIRSLKTDYRRRARIGVRYIAKSKKLVMGFRARQSNHLIQIDECPVLDLQLNQALPKIYQVLQQLHGRADIGHIELCMGRHQTALLVRHTARLLQTDIDQLISFVKDRNWQLYLQPNGIQSVYRVDELYALTSLQDSLDAFAVNLNFLPTDFTQVNASVNEQMVELACKLLNLQVGERVLDLFCGLGNFSLPLARCVGETGSVVAVEGSEEMVQRGQANAKLNQMRNIAFYAQDLTQDFSMQPWANQGFDALLIDPPRSGADQVMQYISNFAAKRIVYVSCDPATLARDAGILVQHGYQLRKAGVMDMFTHTSHVESITLFEKIEQHYNTSE</sequence>
<dbReference type="EMBL" id="FZLN01000001">
    <property type="protein sequence ID" value="SNQ29267.1"/>
    <property type="molecule type" value="Genomic_DNA"/>
</dbReference>
<feature type="binding site" evidence="11 12">
    <location>
        <position position="320"/>
    </location>
    <ligand>
        <name>S-adenosyl-L-methionine</name>
        <dbReference type="ChEBI" id="CHEBI:59789"/>
    </ligand>
</feature>
<dbReference type="PROSITE" id="PS01230">
    <property type="entry name" value="TRMA_1"/>
    <property type="match status" value="1"/>
</dbReference>
<dbReference type="EC" id="2.1.1.190" evidence="11"/>
<dbReference type="PANTHER" id="PTHR11061">
    <property type="entry name" value="RNA M5U METHYLTRANSFERASE"/>
    <property type="match status" value="1"/>
</dbReference>
<dbReference type="GO" id="GO:0051539">
    <property type="term" value="F:4 iron, 4 sulfur cluster binding"/>
    <property type="evidence" value="ECO:0007669"/>
    <property type="project" value="UniProtKB-KW"/>
</dbReference>
<dbReference type="PROSITE" id="PS50926">
    <property type="entry name" value="TRAM"/>
    <property type="match status" value="1"/>
</dbReference>
<feature type="active site" evidence="13">
    <location>
        <position position="418"/>
    </location>
</feature>
<feature type="binding site" evidence="11">
    <location>
        <position position="97"/>
    </location>
    <ligand>
        <name>[4Fe-4S] cluster</name>
        <dbReference type="ChEBI" id="CHEBI:49883"/>
    </ligand>
</feature>
<dbReference type="AlphaFoldDB" id="A0A217EFY9"/>
<evidence type="ECO:0000256" key="2">
    <source>
        <dbReference type="ARBA" id="ARBA00022552"/>
    </source>
</evidence>
<dbReference type="Proteomes" id="UP000243463">
    <property type="component" value="Unassembled WGS sequence"/>
</dbReference>
<feature type="binding site" evidence="11">
    <location>
        <position position="181"/>
    </location>
    <ligand>
        <name>[4Fe-4S] cluster</name>
        <dbReference type="ChEBI" id="CHEBI:49883"/>
    </ligand>
</feature>
<evidence type="ECO:0000256" key="7">
    <source>
        <dbReference type="ARBA" id="ARBA00023004"/>
    </source>
</evidence>
<evidence type="ECO:0000313" key="16">
    <source>
        <dbReference type="Proteomes" id="UP000243463"/>
    </source>
</evidence>
<protein>
    <recommendedName>
        <fullName evidence="11">23S rRNA (uracil(1939)-C(5))-methyltransferase RlmD</fullName>
        <ecNumber evidence="11">2.1.1.190</ecNumber>
    </recommendedName>
    <alternativeName>
        <fullName evidence="11">23S rRNA(m5U1939)-methyltransferase</fullName>
    </alternativeName>
</protein>
<dbReference type="GO" id="GO:0070475">
    <property type="term" value="P:rRNA base methylation"/>
    <property type="evidence" value="ECO:0007669"/>
    <property type="project" value="TreeGrafter"/>
</dbReference>
<proteinExistence type="inferred from homology"/>
<keyword evidence="16" id="KW-1185">Reference proteome</keyword>
<dbReference type="SUPFAM" id="SSF53335">
    <property type="entry name" value="S-adenosyl-L-methionine-dependent methyltransferases"/>
    <property type="match status" value="1"/>
</dbReference>
<dbReference type="Gene3D" id="2.40.50.140">
    <property type="entry name" value="Nucleic acid-binding proteins"/>
    <property type="match status" value="1"/>
</dbReference>
<dbReference type="InterPro" id="IPR030390">
    <property type="entry name" value="MeTrfase_TrmA_AS"/>
</dbReference>
<evidence type="ECO:0000256" key="4">
    <source>
        <dbReference type="ARBA" id="ARBA00022679"/>
    </source>
</evidence>
<feature type="domain" description="TRAM" evidence="14">
    <location>
        <begin position="8"/>
        <end position="77"/>
    </location>
</feature>
<feature type="binding site" evidence="11 12">
    <location>
        <position position="291"/>
    </location>
    <ligand>
        <name>S-adenosyl-L-methionine</name>
        <dbReference type="ChEBI" id="CHEBI:59789"/>
    </ligand>
</feature>
<dbReference type="NCBIfam" id="TIGR00479">
    <property type="entry name" value="rumA"/>
    <property type="match status" value="1"/>
</dbReference>
<dbReference type="RefSeq" id="WP_088823249.1">
    <property type="nucleotide sequence ID" value="NZ_FZLN01000001.1"/>
</dbReference>
<feature type="binding site" evidence="11">
    <location>
        <position position="371"/>
    </location>
    <ligand>
        <name>S-adenosyl-L-methionine</name>
        <dbReference type="ChEBI" id="CHEBI:59789"/>
    </ligand>
</feature>
<evidence type="ECO:0000256" key="11">
    <source>
        <dbReference type="HAMAP-Rule" id="MF_01010"/>
    </source>
</evidence>
<evidence type="ECO:0000256" key="5">
    <source>
        <dbReference type="ARBA" id="ARBA00022691"/>
    </source>
</evidence>
<dbReference type="InterPro" id="IPR029063">
    <property type="entry name" value="SAM-dependent_MTases_sf"/>
</dbReference>
<keyword evidence="8 11" id="KW-0411">Iron-sulfur</keyword>
<comment type="catalytic activity">
    <reaction evidence="9 11">
        <text>uridine(1939) in 23S rRNA + S-adenosyl-L-methionine = 5-methyluridine(1939) in 23S rRNA + S-adenosyl-L-homocysteine + H(+)</text>
        <dbReference type="Rhea" id="RHEA:42908"/>
        <dbReference type="Rhea" id="RHEA-COMP:10278"/>
        <dbReference type="Rhea" id="RHEA-COMP:10279"/>
        <dbReference type="ChEBI" id="CHEBI:15378"/>
        <dbReference type="ChEBI" id="CHEBI:57856"/>
        <dbReference type="ChEBI" id="CHEBI:59789"/>
        <dbReference type="ChEBI" id="CHEBI:65315"/>
        <dbReference type="ChEBI" id="CHEBI:74447"/>
        <dbReference type="EC" id="2.1.1.190"/>
    </reaction>
</comment>
<dbReference type="Pfam" id="PF01938">
    <property type="entry name" value="TRAM"/>
    <property type="match status" value="1"/>
</dbReference>
<feature type="binding site" evidence="11">
    <location>
        <position position="325"/>
    </location>
    <ligand>
        <name>S-adenosyl-L-methionine</name>
        <dbReference type="ChEBI" id="CHEBI:59789"/>
    </ligand>
</feature>
<dbReference type="GO" id="GO:0005506">
    <property type="term" value="F:iron ion binding"/>
    <property type="evidence" value="ECO:0007669"/>
    <property type="project" value="UniProtKB-UniRule"/>
</dbReference>
<dbReference type="InterPro" id="IPR012340">
    <property type="entry name" value="NA-bd_OB-fold"/>
</dbReference>
<evidence type="ECO:0000256" key="9">
    <source>
        <dbReference type="ARBA" id="ARBA00052756"/>
    </source>
</evidence>
<dbReference type="GO" id="GO:0070041">
    <property type="term" value="F:rRNA (uridine-C5-)-methyltransferase activity"/>
    <property type="evidence" value="ECO:0007669"/>
    <property type="project" value="UniProtKB-UniRule"/>
</dbReference>
<dbReference type="SUPFAM" id="SSF50249">
    <property type="entry name" value="Nucleic acid-binding proteins"/>
    <property type="match status" value="1"/>
</dbReference>
<evidence type="ECO:0000256" key="12">
    <source>
        <dbReference type="PROSITE-ProRule" id="PRU01024"/>
    </source>
</evidence>
<dbReference type="FunFam" id="3.40.50.150:FF:000009">
    <property type="entry name" value="23S rRNA (Uracil(1939)-C(5))-methyltransferase RlmD"/>
    <property type="match status" value="1"/>
</dbReference>
<keyword evidence="5 11" id="KW-0949">S-adenosyl-L-methionine</keyword>
<comment type="function">
    <text evidence="10 11">Catalyzes the formation of 5-methyl-uridine at position 1939 (m5U1939) in 23S rRNA.</text>
</comment>
<keyword evidence="4 11" id="KW-0808">Transferase</keyword>
<dbReference type="NCBIfam" id="NF009639">
    <property type="entry name" value="PRK13168.1"/>
    <property type="match status" value="1"/>
</dbReference>
<dbReference type="CDD" id="cd02440">
    <property type="entry name" value="AdoMet_MTases"/>
    <property type="match status" value="1"/>
</dbReference>
<reference evidence="16" key="1">
    <citation type="submission" date="2017-06" db="EMBL/GenBank/DDBJ databases">
        <authorList>
            <person name="Varghese N."/>
            <person name="Submissions S."/>
        </authorList>
    </citation>
    <scope>NUCLEOTIDE SEQUENCE [LARGE SCALE GENOMIC DNA]</scope>
    <source>
        <strain evidence="16">ANC 5114</strain>
    </source>
</reference>
<dbReference type="GO" id="GO:0003723">
    <property type="term" value="F:RNA binding"/>
    <property type="evidence" value="ECO:0007669"/>
    <property type="project" value="InterPro"/>
</dbReference>
<evidence type="ECO:0000256" key="1">
    <source>
        <dbReference type="ARBA" id="ARBA00022485"/>
    </source>
</evidence>
<keyword evidence="3 11" id="KW-0489">Methyltransferase</keyword>
<dbReference type="InterPro" id="IPR002792">
    <property type="entry name" value="TRAM_dom"/>
</dbReference>
<name>A0A217EFY9_9GAMM</name>
<dbReference type="Gene3D" id="3.40.50.150">
    <property type="entry name" value="Vaccinia Virus protein VP39"/>
    <property type="match status" value="1"/>
</dbReference>
<evidence type="ECO:0000259" key="14">
    <source>
        <dbReference type="PROSITE" id="PS50926"/>
    </source>
</evidence>